<protein>
    <recommendedName>
        <fullName evidence="2">AMIN-like domain-containing protein</fullName>
    </recommendedName>
</protein>
<keyword evidence="1" id="KW-0732">Signal</keyword>
<proteinExistence type="predicted"/>
<dbReference type="InterPro" id="IPR056303">
    <property type="entry name" value="AMIN-like"/>
</dbReference>
<sequence>MGTRTLRRLAAAGACAAVLGLAPAGVALETAEAAGCSVTWGSLPEVDRTFTPNDIEQVRTGRHACFDRLVLDLDRRGVGYDVRYGTVHAPGSGSVVPLRGAADIEVDVAAWGRSFRVGALADVSGYDTFRQVRFAGTFEGRTTIGLGVRARLPMRVFELDGPGTGSRLVIDVAHRW</sequence>
<organism evidence="3 4">
    <name type="scientific">Desertihabitans brevis</name>
    <dbReference type="NCBI Taxonomy" id="2268447"/>
    <lineage>
        <taxon>Bacteria</taxon>
        <taxon>Bacillati</taxon>
        <taxon>Actinomycetota</taxon>
        <taxon>Actinomycetes</taxon>
        <taxon>Propionibacteriales</taxon>
        <taxon>Propionibacteriaceae</taxon>
        <taxon>Desertihabitans</taxon>
    </lineage>
</organism>
<evidence type="ECO:0000313" key="3">
    <source>
        <dbReference type="EMBL" id="RCK70719.1"/>
    </source>
</evidence>
<dbReference type="Pfam" id="PF24837">
    <property type="entry name" value="AMIN-like"/>
    <property type="match status" value="1"/>
</dbReference>
<evidence type="ECO:0000259" key="2">
    <source>
        <dbReference type="Pfam" id="PF24837"/>
    </source>
</evidence>
<dbReference type="AlphaFoldDB" id="A0A367YYY6"/>
<feature type="signal peptide" evidence="1">
    <location>
        <begin position="1"/>
        <end position="24"/>
    </location>
</feature>
<reference evidence="3 4" key="1">
    <citation type="submission" date="2018-07" db="EMBL/GenBank/DDBJ databases">
        <title>Desertimonas flava gen. nov. sp. nov.</title>
        <authorList>
            <person name="Liu S."/>
        </authorList>
    </citation>
    <scope>NUCLEOTIDE SEQUENCE [LARGE SCALE GENOMIC DNA]</scope>
    <source>
        <strain evidence="3 4">16Sb5-5</strain>
    </source>
</reference>
<dbReference type="Proteomes" id="UP000252770">
    <property type="component" value="Unassembled WGS sequence"/>
</dbReference>
<evidence type="ECO:0000313" key="4">
    <source>
        <dbReference type="Proteomes" id="UP000252770"/>
    </source>
</evidence>
<feature type="chain" id="PRO_5039298545" description="AMIN-like domain-containing protein" evidence="1">
    <location>
        <begin position="25"/>
        <end position="176"/>
    </location>
</feature>
<dbReference type="RefSeq" id="WP_114125489.1">
    <property type="nucleotide sequence ID" value="NZ_QOUI01000002.1"/>
</dbReference>
<dbReference type="EMBL" id="QOUI01000002">
    <property type="protein sequence ID" value="RCK70719.1"/>
    <property type="molecule type" value="Genomic_DNA"/>
</dbReference>
<name>A0A367YYY6_9ACTN</name>
<feature type="domain" description="AMIN-like" evidence="2">
    <location>
        <begin position="55"/>
        <end position="174"/>
    </location>
</feature>
<comment type="caution">
    <text evidence="3">The sequence shown here is derived from an EMBL/GenBank/DDBJ whole genome shotgun (WGS) entry which is preliminary data.</text>
</comment>
<gene>
    <name evidence="3" type="ORF">DT076_04765</name>
</gene>
<evidence type="ECO:0000256" key="1">
    <source>
        <dbReference type="SAM" id="SignalP"/>
    </source>
</evidence>
<keyword evidence="4" id="KW-1185">Reference proteome</keyword>
<accession>A0A367YYY6</accession>